<dbReference type="AlphaFoldDB" id="A0A8J3VK64"/>
<name>A0A8J3VK64_9ACTN</name>
<dbReference type="InterPro" id="IPR004401">
    <property type="entry name" value="YbaB/EbfC"/>
</dbReference>
<organism evidence="1 2">
    <name type="scientific">Rhizocola hellebori</name>
    <dbReference type="NCBI Taxonomy" id="1392758"/>
    <lineage>
        <taxon>Bacteria</taxon>
        <taxon>Bacillati</taxon>
        <taxon>Actinomycetota</taxon>
        <taxon>Actinomycetes</taxon>
        <taxon>Micromonosporales</taxon>
        <taxon>Micromonosporaceae</taxon>
        <taxon>Rhizocola</taxon>
    </lineage>
</organism>
<dbReference type="Proteomes" id="UP000612899">
    <property type="component" value="Unassembled WGS sequence"/>
</dbReference>
<dbReference type="SUPFAM" id="SSF82607">
    <property type="entry name" value="YbaB-like"/>
    <property type="match status" value="1"/>
</dbReference>
<dbReference type="InterPro" id="IPR036894">
    <property type="entry name" value="YbaB-like_sf"/>
</dbReference>
<sequence>MAEIHSVEGLADYAYQQIERIQRMERELAEQVGEGTSRDGYVKAKTGAAGVLRDLKIEADAMRLSPEALTAEVRSAISEAQADFARRADDIMGPLLHAKPSEQANAAIEQGMQRLDALTADLERLARARGL</sequence>
<keyword evidence="2" id="KW-1185">Reference proteome</keyword>
<dbReference type="Pfam" id="PF02575">
    <property type="entry name" value="YbaB_DNA_bd"/>
    <property type="match status" value="1"/>
</dbReference>
<comment type="caution">
    <text evidence="1">The sequence shown here is derived from an EMBL/GenBank/DDBJ whole genome shotgun (WGS) entry which is preliminary data.</text>
</comment>
<evidence type="ECO:0000313" key="2">
    <source>
        <dbReference type="Proteomes" id="UP000612899"/>
    </source>
</evidence>
<dbReference type="Gene3D" id="3.30.1310.10">
    <property type="entry name" value="Nucleoid-associated protein YbaB-like domain"/>
    <property type="match status" value="1"/>
</dbReference>
<protein>
    <submittedName>
        <fullName evidence="1">Uncharacterized protein</fullName>
    </submittedName>
</protein>
<reference evidence="1" key="1">
    <citation type="submission" date="2021-01" db="EMBL/GenBank/DDBJ databases">
        <title>Whole genome shotgun sequence of Rhizocola hellebori NBRC 109834.</title>
        <authorList>
            <person name="Komaki H."/>
            <person name="Tamura T."/>
        </authorList>
    </citation>
    <scope>NUCLEOTIDE SEQUENCE</scope>
    <source>
        <strain evidence="1">NBRC 109834</strain>
    </source>
</reference>
<dbReference type="EMBL" id="BONY01000054">
    <property type="protein sequence ID" value="GIH08698.1"/>
    <property type="molecule type" value="Genomic_DNA"/>
</dbReference>
<evidence type="ECO:0000313" key="1">
    <source>
        <dbReference type="EMBL" id="GIH08698.1"/>
    </source>
</evidence>
<accession>A0A8J3VK64</accession>
<dbReference type="RefSeq" id="WP_203912450.1">
    <property type="nucleotide sequence ID" value="NZ_BONY01000054.1"/>
</dbReference>
<proteinExistence type="predicted"/>
<dbReference type="GO" id="GO:0003677">
    <property type="term" value="F:DNA binding"/>
    <property type="evidence" value="ECO:0007669"/>
    <property type="project" value="InterPro"/>
</dbReference>
<gene>
    <name evidence="1" type="ORF">Rhe02_67650</name>
</gene>